<sequence>EEHHEPHYKFEYEVKDKHTGDYKNHRESRKGDDVEGYYSLLEPDGTLREVHYTSAKHAGFNAVVTKSGKPIEEHHEEHHHEEPEHHHHEETEHHHYEEPKHHHYEHHEPQHHHEEPKVHFHVLDHHEEIKHHEPKHHHHHYYHEEPKHHHEHHEEVKHHEPQHHHHEHHEHHDFGGDFGSSNSPVPSKLKYQPKKKHQRAIRPYSVYENAQRRSYSWY</sequence>
<evidence type="ECO:0000256" key="2">
    <source>
        <dbReference type="PROSITE-ProRule" id="PRU00497"/>
    </source>
</evidence>
<feature type="region of interest" description="Disordered" evidence="3">
    <location>
        <begin position="130"/>
        <end position="205"/>
    </location>
</feature>
<dbReference type="PANTHER" id="PTHR12236">
    <property type="entry name" value="STRUCTURAL CONTITUENT OF CUTICLE"/>
    <property type="match status" value="1"/>
</dbReference>
<feature type="region of interest" description="Disordered" evidence="3">
    <location>
        <begin position="1"/>
        <end position="32"/>
    </location>
</feature>
<organism evidence="4">
    <name type="scientific">Lygus hesperus</name>
    <name type="common">Western plant bug</name>
    <dbReference type="NCBI Taxonomy" id="30085"/>
    <lineage>
        <taxon>Eukaryota</taxon>
        <taxon>Metazoa</taxon>
        <taxon>Ecdysozoa</taxon>
        <taxon>Arthropoda</taxon>
        <taxon>Hexapoda</taxon>
        <taxon>Insecta</taxon>
        <taxon>Pterygota</taxon>
        <taxon>Neoptera</taxon>
        <taxon>Paraneoptera</taxon>
        <taxon>Hemiptera</taxon>
        <taxon>Heteroptera</taxon>
        <taxon>Panheteroptera</taxon>
        <taxon>Cimicomorpha</taxon>
        <taxon>Miridae</taxon>
        <taxon>Mirini</taxon>
        <taxon>Lygus</taxon>
    </lineage>
</organism>
<dbReference type="GO" id="GO:0031012">
    <property type="term" value="C:extracellular matrix"/>
    <property type="evidence" value="ECO:0007669"/>
    <property type="project" value="TreeGrafter"/>
</dbReference>
<feature type="compositionally biased region" description="Basic residues" evidence="3">
    <location>
        <begin position="191"/>
        <end position="200"/>
    </location>
</feature>
<evidence type="ECO:0000256" key="3">
    <source>
        <dbReference type="SAM" id="MobiDB-lite"/>
    </source>
</evidence>
<dbReference type="PROSITE" id="PS51155">
    <property type="entry name" value="CHIT_BIND_RR_2"/>
    <property type="match status" value="1"/>
</dbReference>
<reference evidence="4" key="1">
    <citation type="submission" date="2014-09" db="EMBL/GenBank/DDBJ databases">
        <authorList>
            <person name="Magalhaes I.L.F."/>
            <person name="Oliveira U."/>
            <person name="Santos F.R."/>
            <person name="Vidigal T.H.D.A."/>
            <person name="Brescovit A.D."/>
            <person name="Santos A.J."/>
        </authorList>
    </citation>
    <scope>NUCLEOTIDE SEQUENCE</scope>
</reference>
<dbReference type="InterPro" id="IPR000618">
    <property type="entry name" value="Insect_cuticle"/>
</dbReference>
<dbReference type="EMBL" id="GBRD01009325">
    <property type="protein sequence ID" value="JAG56496.1"/>
    <property type="molecule type" value="Transcribed_RNA"/>
</dbReference>
<proteinExistence type="predicted"/>
<protein>
    <recommendedName>
        <fullName evidence="5">Cuticle protein 19</fullName>
    </recommendedName>
</protein>
<feature type="compositionally biased region" description="Basic and acidic residues" evidence="3">
    <location>
        <begin position="142"/>
        <end position="159"/>
    </location>
</feature>
<evidence type="ECO:0000313" key="4">
    <source>
        <dbReference type="EMBL" id="JAG56496.1"/>
    </source>
</evidence>
<feature type="compositionally biased region" description="Basic residues" evidence="3">
    <location>
        <begin position="160"/>
        <end position="169"/>
    </location>
</feature>
<keyword evidence="1 2" id="KW-0193">Cuticle</keyword>
<dbReference type="Pfam" id="PF00379">
    <property type="entry name" value="Chitin_bind_4"/>
    <property type="match status" value="1"/>
</dbReference>
<evidence type="ECO:0008006" key="5">
    <source>
        <dbReference type="Google" id="ProtNLM"/>
    </source>
</evidence>
<dbReference type="InterPro" id="IPR051217">
    <property type="entry name" value="Insect_Cuticle_Struc_Prot"/>
</dbReference>
<feature type="non-terminal residue" evidence="4">
    <location>
        <position position="1"/>
    </location>
</feature>
<dbReference type="PANTHER" id="PTHR12236:SF95">
    <property type="entry name" value="CUTICULAR PROTEIN 76BD, ISOFORM C-RELATED"/>
    <property type="match status" value="1"/>
</dbReference>
<feature type="region of interest" description="Disordered" evidence="3">
    <location>
        <begin position="73"/>
        <end position="114"/>
    </location>
</feature>
<dbReference type="PRINTS" id="PR00947">
    <property type="entry name" value="CUTICLE"/>
</dbReference>
<dbReference type="GO" id="GO:0005615">
    <property type="term" value="C:extracellular space"/>
    <property type="evidence" value="ECO:0007669"/>
    <property type="project" value="TreeGrafter"/>
</dbReference>
<accession>A0A0K8STJ3</accession>
<name>A0A0K8STJ3_LYGHE</name>
<dbReference type="AlphaFoldDB" id="A0A0K8STJ3"/>
<feature type="compositionally biased region" description="Basic residues" evidence="3">
    <location>
        <begin position="132"/>
        <end position="141"/>
    </location>
</feature>
<evidence type="ECO:0000256" key="1">
    <source>
        <dbReference type="ARBA" id="ARBA00022460"/>
    </source>
</evidence>
<dbReference type="GO" id="GO:0042302">
    <property type="term" value="F:structural constituent of cuticle"/>
    <property type="evidence" value="ECO:0007669"/>
    <property type="project" value="UniProtKB-UniRule"/>
</dbReference>